<evidence type="ECO:0000313" key="1">
    <source>
        <dbReference type="EMBL" id="CAG6492624.1"/>
    </source>
</evidence>
<reference evidence="1" key="1">
    <citation type="submission" date="2021-05" db="EMBL/GenBank/DDBJ databases">
        <authorList>
            <person name="Alioto T."/>
            <person name="Alioto T."/>
            <person name="Gomez Garrido J."/>
        </authorList>
    </citation>
    <scope>NUCLEOTIDE SEQUENCE</scope>
</reference>
<dbReference type="AlphaFoldDB" id="A0A8D8CDB9"/>
<proteinExistence type="predicted"/>
<dbReference type="EMBL" id="HBUE01121569">
    <property type="protein sequence ID" value="CAG6492624.1"/>
    <property type="molecule type" value="Transcribed_RNA"/>
</dbReference>
<sequence length="105" mass="12115">MSSLAAERLVSPRRIRTTFRSGSPAVPTPMVRKRSTRAIRLSCRRIRRFRLLQIWGRVDLPISSRKVSNVTVFQVTHILESVDTGLTIAALRRVRERKDYKDSIP</sequence>
<name>A0A8D8CDB9_CULPI</name>
<protein>
    <submittedName>
        <fullName evidence="1">(northern house mosquito) hypothetical protein</fullName>
    </submittedName>
</protein>
<organism evidence="1">
    <name type="scientific">Culex pipiens</name>
    <name type="common">House mosquito</name>
    <dbReference type="NCBI Taxonomy" id="7175"/>
    <lineage>
        <taxon>Eukaryota</taxon>
        <taxon>Metazoa</taxon>
        <taxon>Ecdysozoa</taxon>
        <taxon>Arthropoda</taxon>
        <taxon>Hexapoda</taxon>
        <taxon>Insecta</taxon>
        <taxon>Pterygota</taxon>
        <taxon>Neoptera</taxon>
        <taxon>Endopterygota</taxon>
        <taxon>Diptera</taxon>
        <taxon>Nematocera</taxon>
        <taxon>Culicoidea</taxon>
        <taxon>Culicidae</taxon>
        <taxon>Culicinae</taxon>
        <taxon>Culicini</taxon>
        <taxon>Culex</taxon>
        <taxon>Culex</taxon>
    </lineage>
</organism>
<accession>A0A8D8CDB9</accession>